<evidence type="ECO:0000256" key="3">
    <source>
        <dbReference type="ARBA" id="ARBA00038054"/>
    </source>
</evidence>
<evidence type="ECO:0000256" key="1">
    <source>
        <dbReference type="ARBA" id="ARBA00001917"/>
    </source>
</evidence>
<comment type="cofactor">
    <cofactor evidence="1">
        <name>FMN</name>
        <dbReference type="ChEBI" id="CHEBI:58210"/>
    </cofactor>
</comment>
<dbReference type="InterPro" id="IPR002563">
    <property type="entry name" value="Flavin_Rdtase-like_dom"/>
</dbReference>
<evidence type="ECO:0000256" key="2">
    <source>
        <dbReference type="ARBA" id="ARBA00022630"/>
    </source>
</evidence>
<dbReference type="SUPFAM" id="SSF50475">
    <property type="entry name" value="FMN-binding split barrel"/>
    <property type="match status" value="1"/>
</dbReference>
<dbReference type="Pfam" id="PF01613">
    <property type="entry name" value="Flavin_Reduct"/>
    <property type="match status" value="1"/>
</dbReference>
<gene>
    <name evidence="5" type="ORF">IQ22_00835</name>
</gene>
<name>A0A562QLF9_9PSED</name>
<keyword evidence="6" id="KW-1185">Reference proteome</keyword>
<dbReference type="GO" id="GO:0016646">
    <property type="term" value="F:oxidoreductase activity, acting on the CH-NH group of donors, NAD or NADP as acceptor"/>
    <property type="evidence" value="ECO:0007669"/>
    <property type="project" value="UniProtKB-ARBA"/>
</dbReference>
<dbReference type="Proteomes" id="UP000316905">
    <property type="component" value="Unassembled WGS sequence"/>
</dbReference>
<dbReference type="InterPro" id="IPR012349">
    <property type="entry name" value="Split_barrel_FMN-bd"/>
</dbReference>
<dbReference type="RefSeq" id="WP_145138434.1">
    <property type="nucleotide sequence ID" value="NZ_VLKY01000002.1"/>
</dbReference>
<comment type="caution">
    <text evidence="5">The sequence shown here is derived from an EMBL/GenBank/DDBJ whole genome shotgun (WGS) entry which is preliminary data.</text>
</comment>
<feature type="domain" description="Flavin reductase like" evidence="4">
    <location>
        <begin position="16"/>
        <end position="171"/>
    </location>
</feature>
<dbReference type="OrthoDB" id="9792436at2"/>
<evidence type="ECO:0000259" key="4">
    <source>
        <dbReference type="SMART" id="SM00903"/>
    </source>
</evidence>
<proteinExistence type="inferred from homology"/>
<evidence type="ECO:0000313" key="6">
    <source>
        <dbReference type="Proteomes" id="UP000316905"/>
    </source>
</evidence>
<evidence type="ECO:0000313" key="5">
    <source>
        <dbReference type="EMBL" id="TWI57618.1"/>
    </source>
</evidence>
<organism evidence="5 6">
    <name type="scientific">Pseudomonas duriflava</name>
    <dbReference type="NCBI Taxonomy" id="459528"/>
    <lineage>
        <taxon>Bacteria</taxon>
        <taxon>Pseudomonadati</taxon>
        <taxon>Pseudomonadota</taxon>
        <taxon>Gammaproteobacteria</taxon>
        <taxon>Pseudomonadales</taxon>
        <taxon>Pseudomonadaceae</taxon>
        <taxon>Pseudomonas</taxon>
    </lineage>
</organism>
<comment type="similarity">
    <text evidence="3">Belongs to the flavoredoxin family.</text>
</comment>
<dbReference type="EMBL" id="VLKY01000002">
    <property type="protein sequence ID" value="TWI57618.1"/>
    <property type="molecule type" value="Genomic_DNA"/>
</dbReference>
<accession>A0A562QLF9</accession>
<dbReference type="InterPro" id="IPR052174">
    <property type="entry name" value="Flavoredoxin"/>
</dbReference>
<protein>
    <submittedName>
        <fullName evidence="5">Flavin reductase (DIM6/NTAB) family NADH-FMN oxidoreductase RutF</fullName>
    </submittedName>
</protein>
<dbReference type="SMART" id="SM00903">
    <property type="entry name" value="Flavin_Reduct"/>
    <property type="match status" value="1"/>
</dbReference>
<dbReference type="Gene3D" id="2.30.110.10">
    <property type="entry name" value="Electron Transport, Fmn-binding Protein, Chain A"/>
    <property type="match status" value="1"/>
</dbReference>
<sequence>MTASTRRPVPLPKAYRLLNHGPTVLVSASHEGKRNLMAAAWAMAIDFDPPKIAVVLDKSTWTRELLEASGTFVLNVPVVTQADLVQTVGTTSGREFERDGQDKFAAYGVETFPGEVVEAPLVAGCAAWLECRLLPEPHNQQRYDLFLGEVVAAHADERVFQRGHWNFGGHDALRTLHHVAGGHFLIIGGTVDGQVLTPTGNTNAD</sequence>
<dbReference type="PANTHER" id="PTHR43567:SF1">
    <property type="entry name" value="FLAVOREDOXIN"/>
    <property type="match status" value="1"/>
</dbReference>
<dbReference type="GO" id="GO:0010181">
    <property type="term" value="F:FMN binding"/>
    <property type="evidence" value="ECO:0007669"/>
    <property type="project" value="InterPro"/>
</dbReference>
<reference evidence="5 6" key="1">
    <citation type="journal article" date="2015" name="Stand. Genomic Sci.">
        <title>Genomic Encyclopedia of Bacterial and Archaeal Type Strains, Phase III: the genomes of soil and plant-associated and newly described type strains.</title>
        <authorList>
            <person name="Whitman W.B."/>
            <person name="Woyke T."/>
            <person name="Klenk H.P."/>
            <person name="Zhou Y."/>
            <person name="Lilburn T.G."/>
            <person name="Beck B.J."/>
            <person name="De Vos P."/>
            <person name="Vandamme P."/>
            <person name="Eisen J.A."/>
            <person name="Garrity G."/>
            <person name="Hugenholtz P."/>
            <person name="Kyrpides N.C."/>
        </authorList>
    </citation>
    <scope>NUCLEOTIDE SEQUENCE [LARGE SCALE GENOMIC DNA]</scope>
    <source>
        <strain evidence="5 6">CGMCC 1.6858</strain>
    </source>
</reference>
<keyword evidence="2" id="KW-0285">Flavoprotein</keyword>
<dbReference type="PANTHER" id="PTHR43567">
    <property type="entry name" value="FLAVOREDOXIN-RELATED-RELATED"/>
    <property type="match status" value="1"/>
</dbReference>
<dbReference type="AlphaFoldDB" id="A0A562QLF9"/>